<keyword evidence="1" id="KW-0175">Coiled coil</keyword>
<comment type="caution">
    <text evidence="3">The sequence shown here is derived from an EMBL/GenBank/DDBJ whole genome shotgun (WGS) entry which is preliminary data.</text>
</comment>
<organism evidence="3 4">
    <name type="scientific">Dreissena polymorpha</name>
    <name type="common">Zebra mussel</name>
    <name type="synonym">Mytilus polymorpha</name>
    <dbReference type="NCBI Taxonomy" id="45954"/>
    <lineage>
        <taxon>Eukaryota</taxon>
        <taxon>Metazoa</taxon>
        <taxon>Spiralia</taxon>
        <taxon>Lophotrochozoa</taxon>
        <taxon>Mollusca</taxon>
        <taxon>Bivalvia</taxon>
        <taxon>Autobranchia</taxon>
        <taxon>Heteroconchia</taxon>
        <taxon>Euheterodonta</taxon>
        <taxon>Imparidentia</taxon>
        <taxon>Neoheterodontei</taxon>
        <taxon>Myida</taxon>
        <taxon>Dreissenoidea</taxon>
        <taxon>Dreissenidae</taxon>
        <taxon>Dreissena</taxon>
    </lineage>
</organism>
<reference evidence="3" key="1">
    <citation type="journal article" date="2019" name="bioRxiv">
        <title>The Genome of the Zebra Mussel, Dreissena polymorpha: A Resource for Invasive Species Research.</title>
        <authorList>
            <person name="McCartney M.A."/>
            <person name="Auch B."/>
            <person name="Kono T."/>
            <person name="Mallez S."/>
            <person name="Zhang Y."/>
            <person name="Obille A."/>
            <person name="Becker A."/>
            <person name="Abrahante J.E."/>
            <person name="Garbe J."/>
            <person name="Badalamenti J.P."/>
            <person name="Herman A."/>
            <person name="Mangelson H."/>
            <person name="Liachko I."/>
            <person name="Sullivan S."/>
            <person name="Sone E.D."/>
            <person name="Koren S."/>
            <person name="Silverstein K.A.T."/>
            <person name="Beckman K.B."/>
            <person name="Gohl D.M."/>
        </authorList>
    </citation>
    <scope>NUCLEOTIDE SEQUENCE</scope>
    <source>
        <strain evidence="3">Duluth1</strain>
        <tissue evidence="3">Whole animal</tissue>
    </source>
</reference>
<keyword evidence="4" id="KW-1185">Reference proteome</keyword>
<dbReference type="Proteomes" id="UP000828390">
    <property type="component" value="Unassembled WGS sequence"/>
</dbReference>
<accession>A0A9D4KEJ6</accession>
<feature type="coiled-coil region" evidence="1">
    <location>
        <begin position="408"/>
        <end position="584"/>
    </location>
</feature>
<evidence type="ECO:0000256" key="2">
    <source>
        <dbReference type="SAM" id="MobiDB-lite"/>
    </source>
</evidence>
<proteinExistence type="predicted"/>
<dbReference type="EMBL" id="JAIWYP010000004">
    <property type="protein sequence ID" value="KAH3838388.1"/>
    <property type="molecule type" value="Genomic_DNA"/>
</dbReference>
<gene>
    <name evidence="3" type="ORF">DPMN_111797</name>
</gene>
<protein>
    <recommendedName>
        <fullName evidence="5">Golgin subfamily A member 1</fullName>
    </recommendedName>
</protein>
<feature type="coiled-coil region" evidence="1">
    <location>
        <begin position="76"/>
        <end position="164"/>
    </location>
</feature>
<sequence length="691" mass="79480">MFAKLKEKIQKEGGNVTPDVDRSKTVIPVHNSPKRLSLAGSPAQSPLKKEADGFYTSREDLTKDDISSSEDPLAALQKRTEQCKQLQDRLTEYSDAIRDSSKKIEKLEAFIEKQQNATAKKLQELAEQHRAILENLTAKHKLELEKANNEKETLLQKIKDAESLRDKLFKTEEEKEEFQQFTTQEIGKLKHMLILKEEELTKSQKELQEKAALLTQGQERVKQLSELETRIKDISQEKSMLEEESASHGRIVSSLTRERMEMEEKVISLNTAIAEKTATISNLQSRYTDLESAHQALQRNSDLQKNKLNQQLHEQTDQVDQLSERVKLLQQRGQDQSLSGDERTQALEKERDTLERKLTETREQLSQIKSSWSEKISHLEHQISHLNTKIAEDSDELKEARNYVEMVKNTMQKEIDSEKDKVKEAEKQSEAKMEYLKNKEAEFKKERLDLETVISSVRLEKVDLDTQLRAKLASVESQLMSLELERARETSQLQEEVTKVRKDLSQTESALVKSAQEIQELITEKAEIQSRLSALESDHAALRALLSSKEKHGAELSSHRQLLVEELKITQEKLERAHEREKSKSAELLECNKEKDEFMMRNAQLSQQLTSLQQSSQDDRRGLEAEKAALEGELATKAETESRLSDRCRQLQSQVEELSTIHTDHVTNSEQLRELEQTVVSLEDQLAEKNK</sequence>
<dbReference type="PANTHER" id="PTHR23157:SF24">
    <property type="entry name" value="GOLGIN SUBFAMILY A MEMBER 1"/>
    <property type="match status" value="1"/>
</dbReference>
<dbReference type="Gene3D" id="1.10.287.1490">
    <property type="match status" value="1"/>
</dbReference>
<feature type="coiled-coil region" evidence="1">
    <location>
        <begin position="613"/>
        <end position="640"/>
    </location>
</feature>
<dbReference type="AlphaFoldDB" id="A0A9D4KEJ6"/>
<dbReference type="InterPro" id="IPR051952">
    <property type="entry name" value="Golgi-autophagy_related"/>
</dbReference>
<evidence type="ECO:0000256" key="1">
    <source>
        <dbReference type="SAM" id="Coils"/>
    </source>
</evidence>
<evidence type="ECO:0008006" key="5">
    <source>
        <dbReference type="Google" id="ProtNLM"/>
    </source>
</evidence>
<feature type="non-terminal residue" evidence="3">
    <location>
        <position position="1"/>
    </location>
</feature>
<feature type="compositionally biased region" description="Basic and acidic residues" evidence="2">
    <location>
        <begin position="47"/>
        <end position="66"/>
    </location>
</feature>
<feature type="compositionally biased region" description="Basic and acidic residues" evidence="2">
    <location>
        <begin position="1"/>
        <end position="11"/>
    </location>
</feature>
<feature type="coiled-coil region" evidence="1">
    <location>
        <begin position="224"/>
        <end position="371"/>
    </location>
</feature>
<reference evidence="3" key="2">
    <citation type="submission" date="2020-11" db="EMBL/GenBank/DDBJ databases">
        <authorList>
            <person name="McCartney M.A."/>
            <person name="Auch B."/>
            <person name="Kono T."/>
            <person name="Mallez S."/>
            <person name="Becker A."/>
            <person name="Gohl D.M."/>
            <person name="Silverstein K.A.T."/>
            <person name="Koren S."/>
            <person name="Bechman K.B."/>
            <person name="Herman A."/>
            <person name="Abrahante J.E."/>
            <person name="Garbe J."/>
        </authorList>
    </citation>
    <scope>NUCLEOTIDE SEQUENCE</scope>
    <source>
        <strain evidence="3">Duluth1</strain>
        <tissue evidence="3">Whole animal</tissue>
    </source>
</reference>
<dbReference type="GO" id="GO:0005794">
    <property type="term" value="C:Golgi apparatus"/>
    <property type="evidence" value="ECO:0007669"/>
    <property type="project" value="TreeGrafter"/>
</dbReference>
<evidence type="ECO:0000313" key="4">
    <source>
        <dbReference type="Proteomes" id="UP000828390"/>
    </source>
</evidence>
<name>A0A9D4KEJ6_DREPO</name>
<feature type="region of interest" description="Disordered" evidence="2">
    <location>
        <begin position="1"/>
        <end position="73"/>
    </location>
</feature>
<dbReference type="PANTHER" id="PTHR23157">
    <property type="entry name" value="GRIP AND COILED-COIL DOMAIN-CONTAINING PROTEIN 1"/>
    <property type="match status" value="1"/>
</dbReference>
<evidence type="ECO:0000313" key="3">
    <source>
        <dbReference type="EMBL" id="KAH3838388.1"/>
    </source>
</evidence>